<keyword evidence="2" id="KW-0677">Repeat</keyword>
<organism evidence="6 7">
    <name type="scientific">Rotaria sordida</name>
    <dbReference type="NCBI Taxonomy" id="392033"/>
    <lineage>
        <taxon>Eukaryota</taxon>
        <taxon>Metazoa</taxon>
        <taxon>Spiralia</taxon>
        <taxon>Gnathifera</taxon>
        <taxon>Rotifera</taxon>
        <taxon>Eurotatoria</taxon>
        <taxon>Bdelloidea</taxon>
        <taxon>Philodinida</taxon>
        <taxon>Philodinidae</taxon>
        <taxon>Rotaria</taxon>
    </lineage>
</organism>
<evidence type="ECO:0000259" key="5">
    <source>
        <dbReference type="Pfam" id="PF25469"/>
    </source>
</evidence>
<dbReference type="PROSITE" id="PS50082">
    <property type="entry name" value="WD_REPEATS_2"/>
    <property type="match status" value="1"/>
</dbReference>
<feature type="repeat" description="WD" evidence="3">
    <location>
        <begin position="1752"/>
        <end position="1784"/>
    </location>
</feature>
<accession>A0A813MTI0</accession>
<dbReference type="Gene3D" id="2.130.10.10">
    <property type="entry name" value="YVTN repeat-like/Quinoprotein amine dehydrogenase"/>
    <property type="match status" value="2"/>
</dbReference>
<dbReference type="Gene3D" id="3.40.50.300">
    <property type="entry name" value="P-loop containing nucleotide triphosphate hydrolases"/>
    <property type="match status" value="1"/>
</dbReference>
<dbReference type="InterPro" id="IPR052752">
    <property type="entry name" value="NACHT-WD_repeat"/>
</dbReference>
<dbReference type="Pfam" id="PF13271">
    <property type="entry name" value="DUF4062"/>
    <property type="match status" value="1"/>
</dbReference>
<dbReference type="InterPro" id="IPR027417">
    <property type="entry name" value="P-loop_NTPase"/>
</dbReference>
<evidence type="ECO:0000259" key="4">
    <source>
        <dbReference type="Pfam" id="PF13271"/>
    </source>
</evidence>
<dbReference type="SUPFAM" id="SSF50998">
    <property type="entry name" value="Quinoprotein alcohol dehydrogenase-like"/>
    <property type="match status" value="1"/>
</dbReference>
<dbReference type="InterPro" id="IPR057588">
    <property type="entry name" value="NWD1/2-like_WH"/>
</dbReference>
<dbReference type="PROSITE" id="PS50294">
    <property type="entry name" value="WD_REPEATS_REGION"/>
    <property type="match status" value="1"/>
</dbReference>
<reference evidence="6" key="1">
    <citation type="submission" date="2021-02" db="EMBL/GenBank/DDBJ databases">
        <authorList>
            <person name="Nowell W R."/>
        </authorList>
    </citation>
    <scope>NUCLEOTIDE SEQUENCE</scope>
</reference>
<evidence type="ECO:0000256" key="3">
    <source>
        <dbReference type="PROSITE-ProRule" id="PRU00221"/>
    </source>
</evidence>
<dbReference type="Proteomes" id="UP000663870">
    <property type="component" value="Unassembled WGS sequence"/>
</dbReference>
<evidence type="ECO:0000313" key="6">
    <source>
        <dbReference type="EMBL" id="CAF0728007.1"/>
    </source>
</evidence>
<feature type="domain" description="DUF4062" evidence="4">
    <location>
        <begin position="132"/>
        <end position="218"/>
    </location>
</feature>
<gene>
    <name evidence="6" type="ORF">JXQ802_LOCUS283</name>
</gene>
<dbReference type="InterPro" id="IPR025139">
    <property type="entry name" value="DUF4062"/>
</dbReference>
<comment type="caution">
    <text evidence="6">The sequence shown here is derived from an EMBL/GenBank/DDBJ whole genome shotgun (WGS) entry which is preliminary data.</text>
</comment>
<dbReference type="SUPFAM" id="SSF52540">
    <property type="entry name" value="P-loop containing nucleoside triphosphate hydrolases"/>
    <property type="match status" value="1"/>
</dbReference>
<dbReference type="Pfam" id="PF25469">
    <property type="entry name" value="WHD_NWD1"/>
    <property type="match status" value="1"/>
</dbReference>
<dbReference type="PANTHER" id="PTHR19871">
    <property type="entry name" value="BETA TRANSDUCIN-RELATED PROTEIN"/>
    <property type="match status" value="1"/>
</dbReference>
<dbReference type="PANTHER" id="PTHR19871:SF14">
    <property type="entry name" value="DUF4062 DOMAIN-CONTAINING PROTEIN"/>
    <property type="match status" value="1"/>
</dbReference>
<evidence type="ECO:0000256" key="1">
    <source>
        <dbReference type="ARBA" id="ARBA00022574"/>
    </source>
</evidence>
<evidence type="ECO:0000313" key="7">
    <source>
        <dbReference type="Proteomes" id="UP000663870"/>
    </source>
</evidence>
<feature type="domain" description="NWD1/2-like winged helix-turn-helix" evidence="5">
    <location>
        <begin position="725"/>
        <end position="844"/>
    </location>
</feature>
<dbReference type="InterPro" id="IPR011047">
    <property type="entry name" value="Quinoprotein_ADH-like_sf"/>
</dbReference>
<dbReference type="InterPro" id="IPR001680">
    <property type="entry name" value="WD40_rpt"/>
</dbReference>
<proteinExistence type="predicted"/>
<sequence length="1862" mass="217490">MATKAKTAVKLKPIAGQNEEKKIINLTKKTPPLSLNNQQQLKLVAGQNEEKKMINLTKKIPPLPLNNQQQLKPVAGQNEEKKMINLTKKIPPLSLNNQQQLKPIMSNTSEFNRLISGDFTQDFSKQTSRLFRIFISSTFSDFKIERNELYRRVFPSIKQRCAQLGYEFQVVDMRWGVSDTADSDHTADIICMDEIDRCIDLSAGLNFIYLIGNRYGYMYCPIEIDEYEFETILEIAREENIANIDLIQKWFQLDKNSCPPKYVYVPITTYFKHFEEQSIEQEQEKKQWQIEEKSLLKALRESVDKAFQKKKLSYQQTLNYFQSITEREIRRGTMEKNRSNVIGIVRDFSNPVIETAIDAKFFDSTKNDRITNSIDQLKTHCVKVTPAKQFKKFLVPWKSGGLNITDEPSHRQYIDEFCTFLTSTIMELIDNTCRKISNKTLSPFHEDLLHHAIFSREKTKFFFGREELLANVHSRIELNRRNISTPIAFIAESGSGKTSFMARLAKELRIWYPTSAIFIRFLGTSAPSTSIELVIRSLCKQLKILYGNDDDNNNNDDDDDDNSLTFSALVRIFHERLKSISKKHLKNPQKRSRPKPLFILLDAIDQLEDTSKYSFQFDSWLLRYLPRDVHIFISCIPIIEHYNLKDLFLQFIRNDDSTLFTVPRLRPNDCEDIIRNSLQSYNRQLTPEQYIYLLATIEQNPKPLYLKLLIDIARRWTCFQNQSLQIILSLPETIEDAIEQLFARLENRHGKEFIQYSLAYLVYGLNGISENELEDCLSINDIVLNEIYSHHDPPIPNAIHVPSLLCQSFLYSIKEYISHKHIHNKHILSFYHRKFFESTRKRYKHLREQCHEHLIDIYCNDQTSYKRTIILKKRNNKIINDADRLINTQITNILNKRKLISLPYHCLEFGFEKDNLLRSICLFNLKFLSCQLKSLGHTIFLDTIRYCLRLRPNWIDLKRLYRSIWSIDDEFIEDSDVSLILAEQILGFIDDYQTSQLYDNNNQLNINNDLEKLLLDCRKYCNEHDNSFCSLYAGFPQETDALAWSFAPVTHVLYTNEFYTLVVLDGIQNEDETHFIQASTVAMINLQTGKVDTIYFDENFRKIWNGYITKNGNKIYLFGINTVQTFNSRTGDMLNERILSWDNKSFGNKAYCMTNNEEQLVVANEWRIIALDEVDEKAIYRSGRIPIKNPSFQIENSTNVEVCLRCIGANDDYILCLIFDENNHVLITLWSLNEHIEMLPMRFAFVYHNESSSSLFDLPSNNNENLYLASINGDVRILDLLKIKTKTKVLSLSSDDTIQQVTVLQNQELDRLVCLSDDIIAISTTKHITLFDRKNFSKILQTINLNEQLFSWNMINQDDHNKILVTIDSNQQFITIYRQEKNILSSLNQMKIEFRSNVQYIQLIQTTTIMDNDEKKKTYILILLDDQTIQLLDTNQLSQSSLQPKGLFTRIKNYSMSNTSITACEYDFNCPLVISFSDNHSSTPQLLHSFENMNIEHIAMLNNDQYYVIITGEYIVRIYSINNLNQSVFEYNLKIKSQSNLFSLQTYHSNIIIFMFMNQFIILQIKFYDIENIFQIQSEQIFSIPFRDIKYSLEFTPDNHFLILKQSLNLENNPDLYDLRIFTCDNQFKISPIKEPITYIKSKLAASGKIIAFTTYASSFTRSILWLPYQGTILHVRLPSYLAELEIRSDYHCWMRHSLAMYEKTTEKSSLLIIITSLAIQSSNDSCIASGGDDGSIVIWHLTNKYTHEVLESIHMDQITDLKFDTNTNRLFSSSYDRTLAIWSPIKLLHVLRAHIPIDSINLFSISNILLARAKFWGFDRLMMFYIGNYLQQSTSIKQNNINKELKNMTDIQACDVASWAL</sequence>
<evidence type="ECO:0000256" key="2">
    <source>
        <dbReference type="ARBA" id="ARBA00022737"/>
    </source>
</evidence>
<dbReference type="Pfam" id="PF00400">
    <property type="entry name" value="WD40"/>
    <property type="match status" value="2"/>
</dbReference>
<dbReference type="SUPFAM" id="SSF50978">
    <property type="entry name" value="WD40 repeat-like"/>
    <property type="match status" value="1"/>
</dbReference>
<dbReference type="SMART" id="SM00320">
    <property type="entry name" value="WD40"/>
    <property type="match status" value="3"/>
</dbReference>
<keyword evidence="7" id="KW-1185">Reference proteome</keyword>
<keyword evidence="1 3" id="KW-0853">WD repeat</keyword>
<dbReference type="InterPro" id="IPR015943">
    <property type="entry name" value="WD40/YVTN_repeat-like_dom_sf"/>
</dbReference>
<dbReference type="InterPro" id="IPR036322">
    <property type="entry name" value="WD40_repeat_dom_sf"/>
</dbReference>
<name>A0A813MTI0_9BILA</name>
<dbReference type="EMBL" id="CAJNOL010000003">
    <property type="protein sequence ID" value="CAF0728007.1"/>
    <property type="molecule type" value="Genomic_DNA"/>
</dbReference>
<protein>
    <submittedName>
        <fullName evidence="6">Uncharacterized protein</fullName>
    </submittedName>
</protein>